<keyword evidence="3" id="KW-1003">Cell membrane</keyword>
<keyword evidence="4 7" id="KW-0812">Transmembrane</keyword>
<evidence type="ECO:0000313" key="11">
    <source>
        <dbReference type="Proteomes" id="UP001595713"/>
    </source>
</evidence>
<evidence type="ECO:0000313" key="10">
    <source>
        <dbReference type="EMBL" id="MFC3580350.1"/>
    </source>
</evidence>
<proteinExistence type="inferred from homology"/>
<keyword evidence="6 7" id="KW-0472">Membrane</keyword>
<keyword evidence="5 7" id="KW-1133">Transmembrane helix</keyword>
<name>A0ABV7SW84_9SPHN</name>
<evidence type="ECO:0000256" key="5">
    <source>
        <dbReference type="ARBA" id="ARBA00022989"/>
    </source>
</evidence>
<evidence type="ECO:0000256" key="2">
    <source>
        <dbReference type="ARBA" id="ARBA00006448"/>
    </source>
</evidence>
<keyword evidence="11" id="KW-1185">Reference proteome</keyword>
<dbReference type="PANTHER" id="PTHR34582">
    <property type="entry name" value="UPF0702 TRANSMEMBRANE PROTEIN YCAP"/>
    <property type="match status" value="1"/>
</dbReference>
<dbReference type="InterPro" id="IPR007353">
    <property type="entry name" value="DUF421"/>
</dbReference>
<comment type="caution">
    <text evidence="10">The sequence shown here is derived from an EMBL/GenBank/DDBJ whole genome shotgun (WGS) entry which is preliminary data.</text>
</comment>
<dbReference type="InterPro" id="IPR048454">
    <property type="entry name" value="YetF_N"/>
</dbReference>
<dbReference type="Gene3D" id="3.30.240.20">
    <property type="entry name" value="bsu07140 like domains"/>
    <property type="match status" value="1"/>
</dbReference>
<dbReference type="Pfam" id="PF04239">
    <property type="entry name" value="DUF421"/>
    <property type="match status" value="1"/>
</dbReference>
<feature type="transmembrane region" description="Helical" evidence="7">
    <location>
        <begin position="58"/>
        <end position="79"/>
    </location>
</feature>
<feature type="domain" description="YetF-like N-terminal transmembrane" evidence="9">
    <location>
        <begin position="2"/>
        <end position="64"/>
    </location>
</feature>
<gene>
    <name evidence="10" type="ORF">ACFONA_09265</name>
</gene>
<dbReference type="InterPro" id="IPR023090">
    <property type="entry name" value="UPF0702_alpha/beta_dom_sf"/>
</dbReference>
<comment type="subcellular location">
    <subcellularLocation>
        <location evidence="1">Cell membrane</location>
        <topology evidence="1">Multi-pass membrane protein</topology>
    </subcellularLocation>
</comment>
<dbReference type="PANTHER" id="PTHR34582:SF6">
    <property type="entry name" value="UPF0702 TRANSMEMBRANE PROTEIN YCAP"/>
    <property type="match status" value="1"/>
</dbReference>
<protein>
    <submittedName>
        <fullName evidence="10">DUF421 domain-containing protein</fullName>
    </submittedName>
</protein>
<accession>A0ABV7SW84</accession>
<evidence type="ECO:0000256" key="7">
    <source>
        <dbReference type="SAM" id="Phobius"/>
    </source>
</evidence>
<evidence type="ECO:0000256" key="4">
    <source>
        <dbReference type="ARBA" id="ARBA00022692"/>
    </source>
</evidence>
<organism evidence="10 11">
    <name type="scientific">Sphingomonas hylomeconis</name>
    <dbReference type="NCBI Taxonomy" id="1395958"/>
    <lineage>
        <taxon>Bacteria</taxon>
        <taxon>Pseudomonadati</taxon>
        <taxon>Pseudomonadota</taxon>
        <taxon>Alphaproteobacteria</taxon>
        <taxon>Sphingomonadales</taxon>
        <taxon>Sphingomonadaceae</taxon>
        <taxon>Sphingomonas</taxon>
    </lineage>
</organism>
<evidence type="ECO:0000259" key="8">
    <source>
        <dbReference type="Pfam" id="PF04239"/>
    </source>
</evidence>
<comment type="similarity">
    <text evidence="2">Belongs to the UPF0702 family.</text>
</comment>
<evidence type="ECO:0000256" key="3">
    <source>
        <dbReference type="ARBA" id="ARBA00022475"/>
    </source>
</evidence>
<evidence type="ECO:0000259" key="9">
    <source>
        <dbReference type="Pfam" id="PF20730"/>
    </source>
</evidence>
<dbReference type="EMBL" id="JBHRXP010000003">
    <property type="protein sequence ID" value="MFC3580350.1"/>
    <property type="molecule type" value="Genomic_DNA"/>
</dbReference>
<dbReference type="RefSeq" id="WP_261295756.1">
    <property type="nucleotide sequence ID" value="NZ_JANQBK010000019.1"/>
</dbReference>
<feature type="domain" description="YetF C-terminal" evidence="8">
    <location>
        <begin position="80"/>
        <end position="149"/>
    </location>
</feature>
<dbReference type="Proteomes" id="UP001595713">
    <property type="component" value="Unassembled WGS sequence"/>
</dbReference>
<evidence type="ECO:0000256" key="6">
    <source>
        <dbReference type="ARBA" id="ARBA00023136"/>
    </source>
</evidence>
<sequence>MDIVLRATAMFFIVFALLRLLGKRELGQMTPFEVVSLVVMGDLIQQGITHNDFSLTGATLAIGTFAFWTVTLGWLVYLFPRLKRSLEGEPRVIVRDGKLLADNLRRDRMTLSEVESEMRLAGIGSMQEVAWGILEPQGKISFIKKERSDEPAAQQDTGATA</sequence>
<reference evidence="11" key="1">
    <citation type="journal article" date="2019" name="Int. J. Syst. Evol. Microbiol.">
        <title>The Global Catalogue of Microorganisms (GCM) 10K type strain sequencing project: providing services to taxonomists for standard genome sequencing and annotation.</title>
        <authorList>
            <consortium name="The Broad Institute Genomics Platform"/>
            <consortium name="The Broad Institute Genome Sequencing Center for Infectious Disease"/>
            <person name="Wu L."/>
            <person name="Ma J."/>
        </authorList>
    </citation>
    <scope>NUCLEOTIDE SEQUENCE [LARGE SCALE GENOMIC DNA]</scope>
    <source>
        <strain evidence="11">KCTC 42739</strain>
    </source>
</reference>
<dbReference type="Pfam" id="PF20730">
    <property type="entry name" value="YetF_N"/>
    <property type="match status" value="1"/>
</dbReference>
<evidence type="ECO:0000256" key="1">
    <source>
        <dbReference type="ARBA" id="ARBA00004651"/>
    </source>
</evidence>